<dbReference type="Proteomes" id="UP000234323">
    <property type="component" value="Unassembled WGS sequence"/>
</dbReference>
<proteinExistence type="predicted"/>
<sequence length="110" mass="12618">MTAFMDDTTLITNIGKYELIKINNNQDNLVIEGEEVKKVNSCEGNRYLGLSSFNNLEFYTDSSLIRYNDSFKMGFGWIFSDVNLDIKFSGMTIDWVSSTKAEALPFYRVL</sequence>
<evidence type="ECO:0000313" key="2">
    <source>
        <dbReference type="Proteomes" id="UP000234323"/>
    </source>
</evidence>
<reference evidence="1 2" key="1">
    <citation type="submission" date="2015-10" db="EMBL/GenBank/DDBJ databases">
        <title>Genome analyses suggest a sexual origin of heterokaryosis in a supposedly ancient asexual fungus.</title>
        <authorList>
            <person name="Ropars J."/>
            <person name="Sedzielewska K."/>
            <person name="Noel J."/>
            <person name="Charron P."/>
            <person name="Farinelli L."/>
            <person name="Marton T."/>
            <person name="Kruger M."/>
            <person name="Pelin A."/>
            <person name="Brachmann A."/>
            <person name="Corradi N."/>
        </authorList>
    </citation>
    <scope>NUCLEOTIDE SEQUENCE [LARGE SCALE GENOMIC DNA]</scope>
    <source>
        <strain evidence="1 2">A4</strain>
    </source>
</reference>
<protein>
    <submittedName>
        <fullName evidence="1">Uncharacterized protein</fullName>
    </submittedName>
</protein>
<dbReference type="EMBL" id="LLXI01002232">
    <property type="protein sequence ID" value="PKY56571.1"/>
    <property type="molecule type" value="Genomic_DNA"/>
</dbReference>
<comment type="caution">
    <text evidence="1">The sequence shown here is derived from an EMBL/GenBank/DDBJ whole genome shotgun (WGS) entry which is preliminary data.</text>
</comment>
<organism evidence="1 2">
    <name type="scientific">Rhizophagus irregularis</name>
    <dbReference type="NCBI Taxonomy" id="588596"/>
    <lineage>
        <taxon>Eukaryota</taxon>
        <taxon>Fungi</taxon>
        <taxon>Fungi incertae sedis</taxon>
        <taxon>Mucoromycota</taxon>
        <taxon>Glomeromycotina</taxon>
        <taxon>Glomeromycetes</taxon>
        <taxon>Glomerales</taxon>
        <taxon>Glomeraceae</taxon>
        <taxon>Rhizophagus</taxon>
    </lineage>
</organism>
<accession>A0A2I1HCF0</accession>
<evidence type="ECO:0000313" key="1">
    <source>
        <dbReference type="EMBL" id="PKY56571.1"/>
    </source>
</evidence>
<keyword evidence="2" id="KW-1185">Reference proteome</keyword>
<gene>
    <name evidence="1" type="ORF">RhiirA4_476966</name>
</gene>
<name>A0A2I1HCF0_9GLOM</name>
<dbReference type="AlphaFoldDB" id="A0A2I1HCF0"/>